<dbReference type="GO" id="GO:0016491">
    <property type="term" value="F:oxidoreductase activity"/>
    <property type="evidence" value="ECO:0007669"/>
    <property type="project" value="UniProtKB-KW"/>
</dbReference>
<evidence type="ECO:0000259" key="3">
    <source>
        <dbReference type="SMART" id="SM01329"/>
    </source>
</evidence>
<feature type="domain" description="Isopropylmalate dehydrogenase-like" evidence="3">
    <location>
        <begin position="1"/>
        <end position="243"/>
    </location>
</feature>
<sequence length="248" mass="28502">MVGQLTSVFRNTDVPIEWEERYVRQEIDPRTQSFLTLVNLESVRKSKVSLKGSTATPIGKGHHSLNLTFRKELNLYANVRLCYSLPGYKTWYDDVTLITIHENTEGEYSGLEHQASLFEQFDGGGGLAESLKIITRQTSLRVAEYAFHYPKTHGMMEERECLQYTKLTSCRKLMDFFDGLPGFKHINLEYPEIKYEEVFIDNCCMMGVYGQKIKKGREHIKARASFVKASTVQLPSHQIGWLLECAID</sequence>
<evidence type="ECO:0000256" key="1">
    <source>
        <dbReference type="ARBA" id="ARBA00007769"/>
    </source>
</evidence>
<gene>
    <name evidence="4" type="ORF">ILEXP_LOCUS41722</name>
</gene>
<name>A0ABC8TX14_9AQUA</name>
<dbReference type="SUPFAM" id="SSF53659">
    <property type="entry name" value="Isocitrate/Isopropylmalate dehydrogenase-like"/>
    <property type="match status" value="1"/>
</dbReference>
<reference evidence="4 5" key="1">
    <citation type="submission" date="2024-02" db="EMBL/GenBank/DDBJ databases">
        <authorList>
            <person name="Vignale AGUSTIN F."/>
            <person name="Sosa J E."/>
            <person name="Modenutti C."/>
        </authorList>
    </citation>
    <scope>NUCLEOTIDE SEQUENCE [LARGE SCALE GENOMIC DNA]</scope>
</reference>
<dbReference type="AlphaFoldDB" id="A0ABC8TX14"/>
<protein>
    <recommendedName>
        <fullName evidence="3">Isopropylmalate dehydrogenase-like domain-containing protein</fullName>
    </recommendedName>
</protein>
<dbReference type="SMART" id="SM01329">
    <property type="entry name" value="Iso_dh"/>
    <property type="match status" value="1"/>
</dbReference>
<proteinExistence type="inferred from homology"/>
<comment type="similarity">
    <text evidence="1">Belongs to the isocitrate and isopropylmalate dehydrogenases family.</text>
</comment>
<dbReference type="Gene3D" id="3.40.718.10">
    <property type="entry name" value="Isopropylmalate Dehydrogenase"/>
    <property type="match status" value="1"/>
</dbReference>
<dbReference type="EMBL" id="CAUOFW020005913">
    <property type="protein sequence ID" value="CAK9172093.1"/>
    <property type="molecule type" value="Genomic_DNA"/>
</dbReference>
<keyword evidence="5" id="KW-1185">Reference proteome</keyword>
<comment type="caution">
    <text evidence="4">The sequence shown here is derived from an EMBL/GenBank/DDBJ whole genome shotgun (WGS) entry which is preliminary data.</text>
</comment>
<dbReference type="InterPro" id="IPR024084">
    <property type="entry name" value="IsoPropMal-DH-like_dom"/>
</dbReference>
<keyword evidence="2" id="KW-0560">Oxidoreductase</keyword>
<evidence type="ECO:0000313" key="4">
    <source>
        <dbReference type="EMBL" id="CAK9172093.1"/>
    </source>
</evidence>
<dbReference type="PANTHER" id="PTHR11835">
    <property type="entry name" value="DECARBOXYLATING DEHYDROGENASES-ISOCITRATE, ISOPROPYLMALATE, TARTRATE"/>
    <property type="match status" value="1"/>
</dbReference>
<evidence type="ECO:0000313" key="5">
    <source>
        <dbReference type="Proteomes" id="UP001642360"/>
    </source>
</evidence>
<accession>A0ABC8TX14</accession>
<evidence type="ECO:0000256" key="2">
    <source>
        <dbReference type="ARBA" id="ARBA00023002"/>
    </source>
</evidence>
<dbReference type="PANTHER" id="PTHR11835:SF34">
    <property type="entry name" value="ISOCITRATE DEHYDROGENASE [NAD] SUBUNIT ALPHA, MITOCHONDRIAL"/>
    <property type="match status" value="1"/>
</dbReference>
<organism evidence="4 5">
    <name type="scientific">Ilex paraguariensis</name>
    <name type="common">yerba mate</name>
    <dbReference type="NCBI Taxonomy" id="185542"/>
    <lineage>
        <taxon>Eukaryota</taxon>
        <taxon>Viridiplantae</taxon>
        <taxon>Streptophyta</taxon>
        <taxon>Embryophyta</taxon>
        <taxon>Tracheophyta</taxon>
        <taxon>Spermatophyta</taxon>
        <taxon>Magnoliopsida</taxon>
        <taxon>eudicotyledons</taxon>
        <taxon>Gunneridae</taxon>
        <taxon>Pentapetalae</taxon>
        <taxon>asterids</taxon>
        <taxon>campanulids</taxon>
        <taxon>Aquifoliales</taxon>
        <taxon>Aquifoliaceae</taxon>
        <taxon>Ilex</taxon>
    </lineage>
</organism>
<dbReference type="Pfam" id="PF00180">
    <property type="entry name" value="Iso_dh"/>
    <property type="match status" value="1"/>
</dbReference>
<dbReference type="Proteomes" id="UP001642360">
    <property type="component" value="Unassembled WGS sequence"/>
</dbReference>